<comment type="caution">
    <text evidence="1">The sequence shown here is derived from an EMBL/GenBank/DDBJ whole genome shotgun (WGS) entry which is preliminary data.</text>
</comment>
<protein>
    <submittedName>
        <fullName evidence="1">Uncharacterized protein</fullName>
    </submittedName>
</protein>
<reference evidence="1" key="1">
    <citation type="journal article" date="2022" name="bioRxiv">
        <title>Sequencing and chromosome-scale assembly of the giantPleurodeles waltlgenome.</title>
        <authorList>
            <person name="Brown T."/>
            <person name="Elewa A."/>
            <person name="Iarovenko S."/>
            <person name="Subramanian E."/>
            <person name="Araus A.J."/>
            <person name="Petzold A."/>
            <person name="Susuki M."/>
            <person name="Suzuki K.-i.T."/>
            <person name="Hayashi T."/>
            <person name="Toyoda A."/>
            <person name="Oliveira C."/>
            <person name="Osipova E."/>
            <person name="Leigh N.D."/>
            <person name="Simon A."/>
            <person name="Yun M.H."/>
        </authorList>
    </citation>
    <scope>NUCLEOTIDE SEQUENCE</scope>
    <source>
        <strain evidence="1">20211129_DDA</strain>
        <tissue evidence="1">Liver</tissue>
    </source>
</reference>
<dbReference type="Proteomes" id="UP001066276">
    <property type="component" value="Chromosome 3_2"/>
</dbReference>
<dbReference type="EMBL" id="JANPWB010000006">
    <property type="protein sequence ID" value="KAJ1183067.1"/>
    <property type="molecule type" value="Genomic_DNA"/>
</dbReference>
<evidence type="ECO:0000313" key="2">
    <source>
        <dbReference type="Proteomes" id="UP001066276"/>
    </source>
</evidence>
<proteinExistence type="predicted"/>
<evidence type="ECO:0000313" key="1">
    <source>
        <dbReference type="EMBL" id="KAJ1183067.1"/>
    </source>
</evidence>
<name>A0AAV7U242_PLEWA</name>
<dbReference type="AlphaFoldDB" id="A0AAV7U242"/>
<keyword evidence="2" id="KW-1185">Reference proteome</keyword>
<organism evidence="1 2">
    <name type="scientific">Pleurodeles waltl</name>
    <name type="common">Iberian ribbed newt</name>
    <dbReference type="NCBI Taxonomy" id="8319"/>
    <lineage>
        <taxon>Eukaryota</taxon>
        <taxon>Metazoa</taxon>
        <taxon>Chordata</taxon>
        <taxon>Craniata</taxon>
        <taxon>Vertebrata</taxon>
        <taxon>Euteleostomi</taxon>
        <taxon>Amphibia</taxon>
        <taxon>Batrachia</taxon>
        <taxon>Caudata</taxon>
        <taxon>Salamandroidea</taxon>
        <taxon>Salamandridae</taxon>
        <taxon>Pleurodelinae</taxon>
        <taxon>Pleurodeles</taxon>
    </lineage>
</organism>
<gene>
    <name evidence="1" type="ORF">NDU88_008240</name>
</gene>
<sequence>MARSDCGIDTARSDHGMETAISDHCTEMARSDHGTETARSDCDMKMALLPEVEDLKIMLDRGQQQKSLY</sequence>
<accession>A0AAV7U242</accession>